<feature type="compositionally biased region" description="Low complexity" evidence="1">
    <location>
        <begin position="67"/>
        <end position="91"/>
    </location>
</feature>
<feature type="region of interest" description="Disordered" evidence="1">
    <location>
        <begin position="21"/>
        <end position="112"/>
    </location>
</feature>
<organism evidence="2 3">
    <name type="scientific">Iris pallida</name>
    <name type="common">Sweet iris</name>
    <dbReference type="NCBI Taxonomy" id="29817"/>
    <lineage>
        <taxon>Eukaryota</taxon>
        <taxon>Viridiplantae</taxon>
        <taxon>Streptophyta</taxon>
        <taxon>Embryophyta</taxon>
        <taxon>Tracheophyta</taxon>
        <taxon>Spermatophyta</taxon>
        <taxon>Magnoliopsida</taxon>
        <taxon>Liliopsida</taxon>
        <taxon>Asparagales</taxon>
        <taxon>Iridaceae</taxon>
        <taxon>Iridoideae</taxon>
        <taxon>Irideae</taxon>
        <taxon>Iris</taxon>
    </lineage>
</organism>
<dbReference type="AlphaFoldDB" id="A0AAX6F513"/>
<reference evidence="2" key="2">
    <citation type="submission" date="2023-04" db="EMBL/GenBank/DDBJ databases">
        <authorList>
            <person name="Bruccoleri R.E."/>
            <person name="Oakeley E.J."/>
            <person name="Faust A.-M."/>
            <person name="Dessus-Babus S."/>
            <person name="Altorfer M."/>
            <person name="Burckhardt D."/>
            <person name="Oertli M."/>
            <person name="Naumann U."/>
            <person name="Petersen F."/>
            <person name="Wong J."/>
        </authorList>
    </citation>
    <scope>NUCLEOTIDE SEQUENCE</scope>
    <source>
        <strain evidence="2">GSM-AAB239-AS_SAM_17_03QT</strain>
        <tissue evidence="2">Leaf</tissue>
    </source>
</reference>
<name>A0AAX6F513_IRIPA</name>
<evidence type="ECO:0000313" key="2">
    <source>
        <dbReference type="EMBL" id="KAJ6811497.1"/>
    </source>
</evidence>
<feature type="compositionally biased region" description="Basic residues" evidence="1">
    <location>
        <begin position="101"/>
        <end position="112"/>
    </location>
</feature>
<feature type="compositionally biased region" description="Basic and acidic residues" evidence="1">
    <location>
        <begin position="21"/>
        <end position="50"/>
    </location>
</feature>
<gene>
    <name evidence="2" type="ORF">M6B38_152960</name>
</gene>
<dbReference type="EMBL" id="JANAVB010031617">
    <property type="protein sequence ID" value="KAJ6811497.1"/>
    <property type="molecule type" value="Genomic_DNA"/>
</dbReference>
<proteinExistence type="predicted"/>
<protein>
    <submittedName>
        <fullName evidence="2">Uncharacterized protein</fullName>
    </submittedName>
</protein>
<accession>A0AAX6F513</accession>
<comment type="caution">
    <text evidence="2">The sequence shown here is derived from an EMBL/GenBank/DDBJ whole genome shotgun (WGS) entry which is preliminary data.</text>
</comment>
<keyword evidence="3" id="KW-1185">Reference proteome</keyword>
<evidence type="ECO:0000313" key="3">
    <source>
        <dbReference type="Proteomes" id="UP001140949"/>
    </source>
</evidence>
<evidence type="ECO:0000256" key="1">
    <source>
        <dbReference type="SAM" id="MobiDB-lite"/>
    </source>
</evidence>
<reference evidence="2" key="1">
    <citation type="journal article" date="2023" name="GigaByte">
        <title>Genome assembly of the bearded iris, Iris pallida Lam.</title>
        <authorList>
            <person name="Bruccoleri R.E."/>
            <person name="Oakeley E.J."/>
            <person name="Faust A.M.E."/>
            <person name="Altorfer M."/>
            <person name="Dessus-Babus S."/>
            <person name="Burckhardt D."/>
            <person name="Oertli M."/>
            <person name="Naumann U."/>
            <person name="Petersen F."/>
            <person name="Wong J."/>
        </authorList>
    </citation>
    <scope>NUCLEOTIDE SEQUENCE</scope>
    <source>
        <strain evidence="2">GSM-AAB239-AS_SAM_17_03QT</strain>
    </source>
</reference>
<sequence>MRISRGARTWSGFLGVNIRGSEEVLDKGKRERERERETEVLDRGQADQRRGGGRNAGLCRGEARPTSSVPRGSRQRSSSQARRVRSPVRPQGKGEREGPREKRRWRQRRLPC</sequence>
<dbReference type="Proteomes" id="UP001140949">
    <property type="component" value="Unassembled WGS sequence"/>
</dbReference>